<feature type="non-terminal residue" evidence="2">
    <location>
        <position position="1"/>
    </location>
</feature>
<evidence type="ECO:0000259" key="1">
    <source>
        <dbReference type="Pfam" id="PF00668"/>
    </source>
</evidence>
<dbReference type="EMBL" id="JAAGMN010004412">
    <property type="protein sequence ID" value="NEE13018.1"/>
    <property type="molecule type" value="Genomic_DNA"/>
</dbReference>
<dbReference type="Gene3D" id="3.30.559.30">
    <property type="entry name" value="Nonribosomal peptide synthetase, condensation domain"/>
    <property type="match status" value="1"/>
</dbReference>
<feature type="non-terminal residue" evidence="2">
    <location>
        <position position="88"/>
    </location>
</feature>
<proteinExistence type="predicted"/>
<evidence type="ECO:0000313" key="2">
    <source>
        <dbReference type="EMBL" id="NEE13018.1"/>
    </source>
</evidence>
<protein>
    <recommendedName>
        <fullName evidence="1">Condensation domain-containing protein</fullName>
    </recommendedName>
</protein>
<comment type="caution">
    <text evidence="2">The sequence shown here is derived from an EMBL/GenBank/DDBJ whole genome shotgun (WGS) entry which is preliminary data.</text>
</comment>
<dbReference type="GO" id="GO:0003824">
    <property type="term" value="F:catalytic activity"/>
    <property type="evidence" value="ECO:0007669"/>
    <property type="project" value="InterPro"/>
</dbReference>
<dbReference type="Pfam" id="PF00668">
    <property type="entry name" value="Condensation"/>
    <property type="match status" value="1"/>
</dbReference>
<dbReference type="InterPro" id="IPR001242">
    <property type="entry name" value="Condensation_dom"/>
</dbReference>
<reference evidence="2" key="1">
    <citation type="submission" date="2020-01" db="EMBL/GenBank/DDBJ databases">
        <title>Insect and environment-associated Actinomycetes.</title>
        <authorList>
            <person name="Currrie C."/>
            <person name="Chevrette M."/>
            <person name="Carlson C."/>
            <person name="Stubbendieck R."/>
            <person name="Wendt-Pienkowski E."/>
        </authorList>
    </citation>
    <scope>NUCLEOTIDE SEQUENCE</scope>
    <source>
        <strain evidence="2">SID7499</strain>
    </source>
</reference>
<feature type="domain" description="Condensation" evidence="1">
    <location>
        <begin position="3"/>
        <end position="86"/>
    </location>
</feature>
<name>A0A6G3X5D3_9ACTN</name>
<dbReference type="AlphaFoldDB" id="A0A6G3X5D3"/>
<dbReference type="SUPFAM" id="SSF52777">
    <property type="entry name" value="CoA-dependent acyltransferases"/>
    <property type="match status" value="1"/>
</dbReference>
<sequence>TSAGDTVPFALDATAHEALRRLARAHGATVFMTVQAGLAALLTRHGCGTDIPIGTPVAGRDDDATAGLVGFFTNTVVLRTDTSGDPAF</sequence>
<accession>A0A6G3X5D3</accession>
<organism evidence="2">
    <name type="scientific">Streptomyces sp. SID7499</name>
    <dbReference type="NCBI Taxonomy" id="2706086"/>
    <lineage>
        <taxon>Bacteria</taxon>
        <taxon>Bacillati</taxon>
        <taxon>Actinomycetota</taxon>
        <taxon>Actinomycetes</taxon>
        <taxon>Kitasatosporales</taxon>
        <taxon>Streptomycetaceae</taxon>
        <taxon>Streptomyces</taxon>
    </lineage>
</organism>
<gene>
    <name evidence="2" type="ORF">G3M58_42015</name>
</gene>